<dbReference type="eggNOG" id="ENOG502R9QP">
    <property type="taxonomic scope" value="Eukaryota"/>
</dbReference>
<evidence type="ECO:0000313" key="2">
    <source>
        <dbReference type="EMBL" id="EAQ93510.1"/>
    </source>
</evidence>
<organism evidence="2 3">
    <name type="scientific">Chaetomium globosum (strain ATCC 6205 / CBS 148.51 / DSM 1962 / NBRC 6347 / NRRL 1970)</name>
    <name type="common">Soil fungus</name>
    <dbReference type="NCBI Taxonomy" id="306901"/>
    <lineage>
        <taxon>Eukaryota</taxon>
        <taxon>Fungi</taxon>
        <taxon>Dikarya</taxon>
        <taxon>Ascomycota</taxon>
        <taxon>Pezizomycotina</taxon>
        <taxon>Sordariomycetes</taxon>
        <taxon>Sordariomycetidae</taxon>
        <taxon>Sordariales</taxon>
        <taxon>Chaetomiaceae</taxon>
        <taxon>Chaetomium</taxon>
    </lineage>
</organism>
<evidence type="ECO:0000256" key="1">
    <source>
        <dbReference type="SAM" id="MobiDB-lite"/>
    </source>
</evidence>
<evidence type="ECO:0000313" key="3">
    <source>
        <dbReference type="Proteomes" id="UP000001056"/>
    </source>
</evidence>
<feature type="region of interest" description="Disordered" evidence="1">
    <location>
        <begin position="220"/>
        <end position="245"/>
    </location>
</feature>
<dbReference type="VEuPathDB" id="FungiDB:CHGG_01745"/>
<feature type="region of interest" description="Disordered" evidence="1">
    <location>
        <begin position="307"/>
        <end position="328"/>
    </location>
</feature>
<sequence length="498" mass="55766">MTYQNYEGFYPPGLPPRQPLEARSSSVSSTSSSASYSVPYDAAATHNVGISRTVSPASGVSDLETDSVLYSRNQFSTLAQEHTPTSGVSGSGEGGVIYSRNHYQTLGHEHQSPFRSHATPLPSQLLQAQATSSHPFYSAFQAPRQILPLPPYSGYSVGALHPQSTSLHQQPTSLDHQSPSLYRQPSSLHHQTSSLHHQPSSLHYQPSPLHYESWPQDCAPTPYHSLPTPPSHQLPPQNQPRAKSATLDEPAPLLRFLQQLSPAIILQIQEEVTWFHCWKLYRTNRWFRVNFHPDRLPDHLKIGGLLSAEKNEGREDPEESDTPRTTKPRKNFNFFGCYHCYRFRGFEYFESQKYGVLATQGDGRDGGAEREQSYTPPPSKSSSLSPPANPHYDPSLTRSSLRASAAAKGRRTSTSPAGDTFSTSHARARKTSEQRRFCVDCGLRKEFYKPRDVIDLHRPLNKGNALWVCDCRKLRHRLTEGKCYDCDATVPYSIPVAR</sequence>
<dbReference type="RefSeq" id="XP_001220966.1">
    <property type="nucleotide sequence ID" value="XM_001220965.1"/>
</dbReference>
<protein>
    <submittedName>
        <fullName evidence="2">Uncharacterized protein</fullName>
    </submittedName>
</protein>
<dbReference type="HOGENOM" id="CLU_621405_0_0_1"/>
<proteinExistence type="predicted"/>
<dbReference type="STRING" id="306901.Q2HDF9"/>
<dbReference type="EMBL" id="CH408029">
    <property type="protein sequence ID" value="EAQ93510.1"/>
    <property type="molecule type" value="Genomic_DNA"/>
</dbReference>
<feature type="region of interest" description="Disordered" evidence="1">
    <location>
        <begin position="160"/>
        <end position="202"/>
    </location>
</feature>
<dbReference type="GeneID" id="4386783"/>
<gene>
    <name evidence="2" type="ORF">CHGG_01745</name>
</gene>
<feature type="compositionally biased region" description="Low complexity" evidence="1">
    <location>
        <begin position="395"/>
        <end position="407"/>
    </location>
</feature>
<dbReference type="AlphaFoldDB" id="Q2HDF9"/>
<feature type="compositionally biased region" description="Basic and acidic residues" evidence="1">
    <location>
        <begin position="362"/>
        <end position="372"/>
    </location>
</feature>
<feature type="region of interest" description="Disordered" evidence="1">
    <location>
        <begin position="1"/>
        <end position="36"/>
    </location>
</feature>
<feature type="compositionally biased region" description="Polar residues" evidence="1">
    <location>
        <begin position="162"/>
        <end position="183"/>
    </location>
</feature>
<feature type="compositionally biased region" description="Low complexity" evidence="1">
    <location>
        <begin position="24"/>
        <end position="36"/>
    </location>
</feature>
<accession>Q2HDF9</accession>
<dbReference type="Proteomes" id="UP000001056">
    <property type="component" value="Unassembled WGS sequence"/>
</dbReference>
<dbReference type="OrthoDB" id="5232052at2759"/>
<feature type="compositionally biased region" description="Low complexity" evidence="1">
    <location>
        <begin position="184"/>
        <end position="202"/>
    </location>
</feature>
<keyword evidence="3" id="KW-1185">Reference proteome</keyword>
<dbReference type="InParanoid" id="Q2HDF9"/>
<reference evidence="3" key="1">
    <citation type="journal article" date="2015" name="Genome Announc.">
        <title>Draft genome sequence of the cellulolytic fungus Chaetomium globosum.</title>
        <authorList>
            <person name="Cuomo C.A."/>
            <person name="Untereiner W.A."/>
            <person name="Ma L.-J."/>
            <person name="Grabherr M."/>
            <person name="Birren B.W."/>
        </authorList>
    </citation>
    <scope>NUCLEOTIDE SEQUENCE [LARGE SCALE GENOMIC DNA]</scope>
    <source>
        <strain evidence="3">ATCC 6205 / CBS 148.51 / DSM 1962 / NBRC 6347 / NRRL 1970</strain>
    </source>
</reference>
<name>Q2HDF9_CHAGB</name>
<feature type="compositionally biased region" description="Polar residues" evidence="1">
    <location>
        <begin position="412"/>
        <end position="425"/>
    </location>
</feature>
<feature type="region of interest" description="Disordered" evidence="1">
    <location>
        <begin position="360"/>
        <end position="428"/>
    </location>
</feature>